<dbReference type="PROSITE" id="PS50294">
    <property type="entry name" value="WD_REPEATS_REGION"/>
    <property type="match status" value="3"/>
</dbReference>
<dbReference type="SMART" id="SM00320">
    <property type="entry name" value="WD40"/>
    <property type="match status" value="7"/>
</dbReference>
<keyword evidence="1 3" id="KW-0853">WD repeat</keyword>
<dbReference type="EMBL" id="JAFIMR010000069">
    <property type="protein sequence ID" value="KAI1850511.1"/>
    <property type="molecule type" value="Genomic_DNA"/>
</dbReference>
<dbReference type="Proteomes" id="UP000829685">
    <property type="component" value="Unassembled WGS sequence"/>
</dbReference>
<dbReference type="InterPro" id="IPR015943">
    <property type="entry name" value="WD40/YVTN_repeat-like_dom_sf"/>
</dbReference>
<dbReference type="PANTHER" id="PTHR14221:SF0">
    <property type="entry name" value="WD REPEAT-CONTAINING PROTEIN 44"/>
    <property type="match status" value="1"/>
</dbReference>
<organism evidence="5 6">
    <name type="scientific">Neoarthrinium moseri</name>
    <dbReference type="NCBI Taxonomy" id="1658444"/>
    <lineage>
        <taxon>Eukaryota</taxon>
        <taxon>Fungi</taxon>
        <taxon>Dikarya</taxon>
        <taxon>Ascomycota</taxon>
        <taxon>Pezizomycotina</taxon>
        <taxon>Sordariomycetes</taxon>
        <taxon>Xylariomycetidae</taxon>
        <taxon>Amphisphaeriales</taxon>
        <taxon>Apiosporaceae</taxon>
        <taxon>Neoarthrinium</taxon>
    </lineage>
</organism>
<keyword evidence="6" id="KW-1185">Reference proteome</keyword>
<feature type="region of interest" description="Disordered" evidence="4">
    <location>
        <begin position="1"/>
        <end position="80"/>
    </location>
</feature>
<feature type="compositionally biased region" description="Polar residues" evidence="4">
    <location>
        <begin position="122"/>
        <end position="133"/>
    </location>
</feature>
<dbReference type="Gene3D" id="2.130.10.10">
    <property type="entry name" value="YVTN repeat-like/Quinoprotein amine dehydrogenase"/>
    <property type="match status" value="1"/>
</dbReference>
<feature type="compositionally biased region" description="Basic and acidic residues" evidence="4">
    <location>
        <begin position="850"/>
        <end position="863"/>
    </location>
</feature>
<evidence type="ECO:0000313" key="6">
    <source>
        <dbReference type="Proteomes" id="UP000829685"/>
    </source>
</evidence>
<dbReference type="FunFam" id="2.130.10.10:FF:000697">
    <property type="entry name" value="WD repeat protein, variant"/>
    <property type="match status" value="1"/>
</dbReference>
<feature type="compositionally biased region" description="Polar residues" evidence="4">
    <location>
        <begin position="30"/>
        <end position="42"/>
    </location>
</feature>
<feature type="compositionally biased region" description="Polar residues" evidence="4">
    <location>
        <begin position="688"/>
        <end position="697"/>
    </location>
</feature>
<feature type="region of interest" description="Disordered" evidence="4">
    <location>
        <begin position="684"/>
        <end position="823"/>
    </location>
</feature>
<sequence>MSSSILTADAQHGTRGAHEEDQGAPPRKASLTSGTALANILTNGRPGSPTAVDGVAGSTIPGKKGSAKLSRKDAVPSEPAIDPLSHHIFVRTNTDHSIPSKLRAAGRPDSPAANEGLPRPSSDLSAKQATTAQLEPGKDKKKPASFLSRLSMIGNKKKDDYLYDDESEISELRTEGVNAVAFSSVVGGAGYIPHHKEPPRYIKVRAHGKKAKEFDRMFLAQQLVGTQPPKEHVDANTAINGAPVQPVHGFGHRDINNGGPIWAMEFSKDGKYLATAGRDRIVRIWGVIATSGDRTAYEEEVSSDVGSTGERLSAPVFRTHPLRELAGHTGEILDLSWSKNNFLLSSSMDKTVRLWHISRQECLCTFKHKDFVTSIAFHPRDDRFFLAGSLDSILRLWSIPDKAVAYSSQISDLITAVAFSPDGKTCIAGCLNGLCTFYETEGLKFGTQMYVRSSRGKNAKGSKITGIHTMAFPPDAPDGEVKVLVTSNDSRIRIYNLRDKAMEMKIKGHENSCNQIRATFSDDAKYVICGSEDRKAFIWSTGPSQGDNKEKRPCEYFEAHSAIVTQAVFAPTVTRQLLQASEDPIFTLCNPPPITLVSKGETNASQTTLPQETECDIAKVTKPESTPAFKARSKHLDGNIIVTSDHDGIIKVFRQDCAFVKRRHETWETGSTFSRKLGRDGLLGRTGSIMTKTSVSSRDPHSRRGSITQPPQVNSERIMSWRQGIEGTPSSRPSSIAMATPARSERSVSPAKARTPTASNTTNLASEARRPPYTSSIASPSLPPMSPTPSIQSHEHERPHATDKFFQPPTPSFTFRSVDDESDGGLRLDPAGASYSFWNLNRWRGIGSKPSEDSGHGSEGPEKRHNRVASEAPIISMGHDSEDQGRRKSLGARVMRSQTDKSDKSDLNSRRKSVPLKTHDTSRLAPPDARPGYERHESVVSTLTSEGLTSGSTSDGGNDLRCSKCGGRDFKTKKVGTRQRLICSQCGRMAEA</sequence>
<gene>
    <name evidence="5" type="ORF">JX265_013403</name>
</gene>
<feature type="repeat" description="WD" evidence="3">
    <location>
        <begin position="365"/>
        <end position="407"/>
    </location>
</feature>
<evidence type="ECO:0000313" key="5">
    <source>
        <dbReference type="EMBL" id="KAI1850511.1"/>
    </source>
</evidence>
<keyword evidence="2" id="KW-0677">Repeat</keyword>
<dbReference type="PANTHER" id="PTHR14221">
    <property type="entry name" value="WD REPEAT DOMAIN 44"/>
    <property type="match status" value="1"/>
</dbReference>
<name>A0A9Q0AIT7_9PEZI</name>
<reference evidence="5" key="1">
    <citation type="submission" date="2021-03" db="EMBL/GenBank/DDBJ databases">
        <title>Revisited historic fungal species revealed as producer of novel bioactive compounds through whole genome sequencing and comparative genomics.</title>
        <authorList>
            <person name="Vignolle G.A."/>
            <person name="Hochenegger N."/>
            <person name="Mach R.L."/>
            <person name="Mach-Aigner A.R."/>
            <person name="Javad Rahimi M."/>
            <person name="Salim K.A."/>
            <person name="Chan C.M."/>
            <person name="Lim L.B.L."/>
            <person name="Cai F."/>
            <person name="Druzhinina I.S."/>
            <person name="U'Ren J.M."/>
            <person name="Derntl C."/>
        </authorList>
    </citation>
    <scope>NUCLEOTIDE SEQUENCE</scope>
    <source>
        <strain evidence="5">TUCIM 5799</strain>
    </source>
</reference>
<dbReference type="Pfam" id="PF00400">
    <property type="entry name" value="WD40"/>
    <property type="match status" value="5"/>
</dbReference>
<feature type="region of interest" description="Disordered" evidence="4">
    <location>
        <begin position="95"/>
        <end position="145"/>
    </location>
</feature>
<feature type="repeat" description="WD" evidence="3">
    <location>
        <begin position="325"/>
        <end position="365"/>
    </location>
</feature>
<feature type="compositionally biased region" description="Polar residues" evidence="4">
    <location>
        <begin position="705"/>
        <end position="717"/>
    </location>
</feature>
<comment type="caution">
    <text evidence="5">The sequence shown here is derived from an EMBL/GenBank/DDBJ whole genome shotgun (WGS) entry which is preliminary data.</text>
</comment>
<feature type="compositionally biased region" description="Polar residues" evidence="4">
    <location>
        <begin position="756"/>
        <end position="765"/>
    </location>
</feature>
<evidence type="ECO:0000256" key="2">
    <source>
        <dbReference type="ARBA" id="ARBA00022737"/>
    </source>
</evidence>
<accession>A0A9Q0AIT7</accession>
<evidence type="ECO:0000256" key="3">
    <source>
        <dbReference type="PROSITE-ProRule" id="PRU00221"/>
    </source>
</evidence>
<dbReference type="InterPro" id="IPR036322">
    <property type="entry name" value="WD40_repeat_dom_sf"/>
</dbReference>
<feature type="region of interest" description="Disordered" evidence="4">
    <location>
        <begin position="848"/>
        <end position="960"/>
    </location>
</feature>
<dbReference type="PROSITE" id="PS50082">
    <property type="entry name" value="WD_REPEATS_2"/>
    <property type="match status" value="3"/>
</dbReference>
<dbReference type="InterPro" id="IPR040324">
    <property type="entry name" value="WDR44/Dgr2"/>
</dbReference>
<feature type="compositionally biased region" description="Low complexity" evidence="4">
    <location>
        <begin position="939"/>
        <end position="957"/>
    </location>
</feature>
<feature type="compositionally biased region" description="Basic and acidic residues" evidence="4">
    <location>
        <begin position="898"/>
        <end position="909"/>
    </location>
</feature>
<dbReference type="SUPFAM" id="SSF50978">
    <property type="entry name" value="WD40 repeat-like"/>
    <property type="match status" value="1"/>
</dbReference>
<feature type="compositionally biased region" description="Basic and acidic residues" evidence="4">
    <location>
        <begin position="793"/>
        <end position="803"/>
    </location>
</feature>
<evidence type="ECO:0000256" key="1">
    <source>
        <dbReference type="ARBA" id="ARBA00022574"/>
    </source>
</evidence>
<feature type="repeat" description="WD" evidence="3">
    <location>
        <begin position="254"/>
        <end position="285"/>
    </location>
</feature>
<protein>
    <recommendedName>
        <fullName evidence="7">WD repeat-containing protein 44</fullName>
    </recommendedName>
</protein>
<dbReference type="InterPro" id="IPR001680">
    <property type="entry name" value="WD40_rpt"/>
</dbReference>
<dbReference type="CDD" id="cd00200">
    <property type="entry name" value="WD40"/>
    <property type="match status" value="1"/>
</dbReference>
<evidence type="ECO:0000256" key="4">
    <source>
        <dbReference type="SAM" id="MobiDB-lite"/>
    </source>
</evidence>
<dbReference type="AlphaFoldDB" id="A0A9Q0AIT7"/>
<proteinExistence type="predicted"/>
<evidence type="ECO:0008006" key="7">
    <source>
        <dbReference type="Google" id="ProtNLM"/>
    </source>
</evidence>